<proteinExistence type="predicted"/>
<dbReference type="AlphaFoldDB" id="A0A8J6EJ30"/>
<reference evidence="1" key="1">
    <citation type="thesis" date="2020" institute="ProQuest LLC" country="789 East Eisenhower Parkway, Ann Arbor, MI, USA">
        <title>Comparative Genomics and Chromosome Evolution.</title>
        <authorList>
            <person name="Mudd A.B."/>
        </authorList>
    </citation>
    <scope>NUCLEOTIDE SEQUENCE</scope>
    <source>
        <strain evidence="1">HN-11 Male</strain>
        <tissue evidence="1">Kidney and liver</tissue>
    </source>
</reference>
<name>A0A8J6EJ30_ELECQ</name>
<dbReference type="EMBL" id="WNTK01000426">
    <property type="protein sequence ID" value="KAG9469799.1"/>
    <property type="molecule type" value="Genomic_DNA"/>
</dbReference>
<accession>A0A8J6EJ30</accession>
<protein>
    <submittedName>
        <fullName evidence="1">Uncharacterized protein</fullName>
    </submittedName>
</protein>
<sequence>MILHFPNSQHEDLNVILQVNNMLSHRHHFNAADLYNYTFTYSTVFDIFGTKCVFLSFKLKTDDENRILFIRISSISKQPEIEMFVFDAFITPGSVPNQTRELSEAPLEQGIY</sequence>
<organism evidence="1 2">
    <name type="scientific">Eleutherodactylus coqui</name>
    <name type="common">Puerto Rican coqui</name>
    <dbReference type="NCBI Taxonomy" id="57060"/>
    <lineage>
        <taxon>Eukaryota</taxon>
        <taxon>Metazoa</taxon>
        <taxon>Chordata</taxon>
        <taxon>Craniata</taxon>
        <taxon>Vertebrata</taxon>
        <taxon>Euteleostomi</taxon>
        <taxon>Amphibia</taxon>
        <taxon>Batrachia</taxon>
        <taxon>Anura</taxon>
        <taxon>Neobatrachia</taxon>
        <taxon>Hyloidea</taxon>
        <taxon>Eleutherodactylidae</taxon>
        <taxon>Eleutherodactylinae</taxon>
        <taxon>Eleutherodactylus</taxon>
        <taxon>Eleutherodactylus</taxon>
    </lineage>
</organism>
<comment type="caution">
    <text evidence="1">The sequence shown here is derived from an EMBL/GenBank/DDBJ whole genome shotgun (WGS) entry which is preliminary data.</text>
</comment>
<gene>
    <name evidence="1" type="ORF">GDO78_019642</name>
</gene>
<evidence type="ECO:0000313" key="2">
    <source>
        <dbReference type="Proteomes" id="UP000770717"/>
    </source>
</evidence>
<keyword evidence="2" id="KW-1185">Reference proteome</keyword>
<evidence type="ECO:0000313" key="1">
    <source>
        <dbReference type="EMBL" id="KAG9469799.1"/>
    </source>
</evidence>
<dbReference type="Proteomes" id="UP000770717">
    <property type="component" value="Unassembled WGS sequence"/>
</dbReference>